<evidence type="ECO:0000259" key="3">
    <source>
        <dbReference type="Pfam" id="PF07731"/>
    </source>
</evidence>
<proteinExistence type="inferred from homology"/>
<evidence type="ECO:0000313" key="5">
    <source>
        <dbReference type="EMBL" id="MFD0683248.1"/>
    </source>
</evidence>
<reference evidence="6" key="1">
    <citation type="journal article" date="2019" name="Int. J. Syst. Evol. Microbiol.">
        <title>The Global Catalogue of Microorganisms (GCM) 10K type strain sequencing project: providing services to taxonomists for standard genome sequencing and annotation.</title>
        <authorList>
            <consortium name="The Broad Institute Genomics Platform"/>
            <consortium name="The Broad Institute Genome Sequencing Center for Infectious Disease"/>
            <person name="Wu L."/>
            <person name="Ma J."/>
        </authorList>
    </citation>
    <scope>NUCLEOTIDE SEQUENCE [LARGE SCALE GENOMIC DNA]</scope>
    <source>
        <strain evidence="6">JCM 9371</strain>
    </source>
</reference>
<dbReference type="SUPFAM" id="SSF49503">
    <property type="entry name" value="Cupredoxins"/>
    <property type="match status" value="3"/>
</dbReference>
<protein>
    <submittedName>
        <fullName evidence="5">Multicopper oxidase family protein</fullName>
    </submittedName>
</protein>
<sequence>MTAADSDETRSAKLNRRALLQGGAMVGLSTLAAAVPASASPSATTNSPTAFAPGSGGPEPSPPQLKLTKFADPLRIPPVLRPRRHSAYDELTVTMRTADVTLHSELPPTPMWTYQGTYPGPTIETTSGRPLRVAWENRLSGTIPIDAFDFYLDPGDAQNPPSNYPGTAGCQEVPGVAGLPPWAAVHLHGMLTGGGNDGWMENLIGPGDVQLSAYPNHQPATTLWYHDHTHHVSRYSVYAGLAGLFVSRNAEERALDLPDGRYEVPLVLSDRNFGLDGSGALTGRSLHKVGAVSDLRLVRPHAGPYTLVNGVIWPYLNVEPRWYRFRIVNTSNARYYRLVLMADGKPVPGALKVIGTDQGLLDKPVPVEGALSLMTAERVEVLVDFSAFRGTAVKLVNTLPNIAPGGRDTRDDLLEPDVMQFRVADRRPSGRFTLPAVVSPTFKRVTHEDLPHDHPQRWILLAPPLFTAGTPGVPELWEMNEVDSAGITFPTEGIVQVRDAQGNVKTLRRKAMVYDDGKAFTPEHGSWEVWNFLAIHIVPHPMHIHLSHLQVLSREEYDVTGFDRFVRGSTTPLKFLAATPTEPYGLGDKDVVRVGTSGVVQGGHGELVSVAVRFPVVGRGVYHCHQLEHEQHMIRPLVVTPAAHMHAGGHHH</sequence>
<evidence type="ECO:0000256" key="2">
    <source>
        <dbReference type="SAM" id="MobiDB-lite"/>
    </source>
</evidence>
<dbReference type="InterPro" id="IPR011706">
    <property type="entry name" value="Cu-oxidase_C"/>
</dbReference>
<keyword evidence="6" id="KW-1185">Reference proteome</keyword>
<comment type="caution">
    <text evidence="5">The sequence shown here is derived from an EMBL/GenBank/DDBJ whole genome shotgun (WGS) entry which is preliminary data.</text>
</comment>
<feature type="domain" description="Plastocyanin-like" evidence="4">
    <location>
        <begin position="184"/>
        <end position="247"/>
    </location>
</feature>
<gene>
    <name evidence="5" type="ORF">ACFQZM_01965</name>
</gene>
<dbReference type="Proteomes" id="UP001597063">
    <property type="component" value="Unassembled WGS sequence"/>
</dbReference>
<evidence type="ECO:0000256" key="1">
    <source>
        <dbReference type="ARBA" id="ARBA00010609"/>
    </source>
</evidence>
<comment type="similarity">
    <text evidence="1">Belongs to the multicopper oxidase family.</text>
</comment>
<dbReference type="PANTHER" id="PTHR48267">
    <property type="entry name" value="CUPREDOXIN SUPERFAMILY PROTEIN"/>
    <property type="match status" value="1"/>
</dbReference>
<dbReference type="EMBL" id="JBHTGP010000001">
    <property type="protein sequence ID" value="MFD0683248.1"/>
    <property type="molecule type" value="Genomic_DNA"/>
</dbReference>
<name>A0ABW2XCI7_9ACTN</name>
<feature type="domain" description="Plastocyanin-like" evidence="3">
    <location>
        <begin position="510"/>
        <end position="641"/>
    </location>
</feature>
<dbReference type="InterPro" id="IPR006311">
    <property type="entry name" value="TAT_signal"/>
</dbReference>
<organism evidence="5 6">
    <name type="scientific">Actinomadura fibrosa</name>
    <dbReference type="NCBI Taxonomy" id="111802"/>
    <lineage>
        <taxon>Bacteria</taxon>
        <taxon>Bacillati</taxon>
        <taxon>Actinomycetota</taxon>
        <taxon>Actinomycetes</taxon>
        <taxon>Streptosporangiales</taxon>
        <taxon>Thermomonosporaceae</taxon>
        <taxon>Actinomadura</taxon>
    </lineage>
</organism>
<dbReference type="RefSeq" id="WP_165502937.1">
    <property type="nucleotide sequence ID" value="NZ_CAACUY010000066.1"/>
</dbReference>
<dbReference type="PANTHER" id="PTHR48267:SF1">
    <property type="entry name" value="BILIRUBIN OXIDASE"/>
    <property type="match status" value="1"/>
</dbReference>
<accession>A0ABW2XCI7</accession>
<dbReference type="InterPro" id="IPR011707">
    <property type="entry name" value="Cu-oxidase-like_N"/>
</dbReference>
<dbReference type="Gene3D" id="2.60.40.420">
    <property type="entry name" value="Cupredoxins - blue copper proteins"/>
    <property type="match status" value="3"/>
</dbReference>
<evidence type="ECO:0000259" key="4">
    <source>
        <dbReference type="Pfam" id="PF07732"/>
    </source>
</evidence>
<feature type="compositionally biased region" description="Low complexity" evidence="2">
    <location>
        <begin position="35"/>
        <end position="53"/>
    </location>
</feature>
<dbReference type="Pfam" id="PF07731">
    <property type="entry name" value="Cu-oxidase_2"/>
    <property type="match status" value="1"/>
</dbReference>
<dbReference type="CDD" id="cd13844">
    <property type="entry name" value="CuRO_1_BOD_CotA_like"/>
    <property type="match status" value="1"/>
</dbReference>
<evidence type="ECO:0000313" key="6">
    <source>
        <dbReference type="Proteomes" id="UP001597063"/>
    </source>
</evidence>
<dbReference type="InterPro" id="IPR008972">
    <property type="entry name" value="Cupredoxin"/>
</dbReference>
<feature type="region of interest" description="Disordered" evidence="2">
    <location>
        <begin position="35"/>
        <end position="66"/>
    </location>
</feature>
<dbReference type="InterPro" id="IPR045087">
    <property type="entry name" value="Cu-oxidase_fam"/>
</dbReference>
<dbReference type="Pfam" id="PF07732">
    <property type="entry name" value="Cu-oxidase_3"/>
    <property type="match status" value="1"/>
</dbReference>
<dbReference type="PROSITE" id="PS51318">
    <property type="entry name" value="TAT"/>
    <property type="match status" value="1"/>
</dbReference>